<keyword evidence="3" id="KW-0479">Metal-binding</keyword>
<dbReference type="NCBIfam" id="TIGR01488">
    <property type="entry name" value="HAD-SF-IB"/>
    <property type="match status" value="1"/>
</dbReference>
<dbReference type="SUPFAM" id="SSF53474">
    <property type="entry name" value="alpha/beta-Hydrolases"/>
    <property type="match status" value="1"/>
</dbReference>
<dbReference type="Pfam" id="PF03096">
    <property type="entry name" value="Ndr"/>
    <property type="match status" value="1"/>
</dbReference>
<gene>
    <name evidence="7" type="ORF">FSB_LOCUS22437</name>
</gene>
<dbReference type="SUPFAM" id="SSF56784">
    <property type="entry name" value="HAD-like"/>
    <property type="match status" value="1"/>
</dbReference>
<dbReference type="InterPro" id="IPR016965">
    <property type="entry name" value="Pase_PHOSPHO-typ"/>
</dbReference>
<dbReference type="GO" id="GO:0016791">
    <property type="term" value="F:phosphatase activity"/>
    <property type="evidence" value="ECO:0007669"/>
    <property type="project" value="InterPro"/>
</dbReference>
<keyword evidence="5" id="KW-0460">Magnesium</keyword>
<dbReference type="Gene3D" id="3.40.50.1000">
    <property type="entry name" value="HAD superfamily/HAD-like"/>
    <property type="match status" value="1"/>
</dbReference>
<reference evidence="7" key="1">
    <citation type="submission" date="2018-02" db="EMBL/GenBank/DDBJ databases">
        <authorList>
            <person name="Cohen D.B."/>
            <person name="Kent A.D."/>
        </authorList>
    </citation>
    <scope>NUCLEOTIDE SEQUENCE</scope>
</reference>
<keyword evidence="6" id="KW-1133">Transmembrane helix</keyword>
<evidence type="ECO:0000256" key="4">
    <source>
        <dbReference type="ARBA" id="ARBA00022801"/>
    </source>
</evidence>
<keyword evidence="4" id="KW-0378">Hydrolase</keyword>
<dbReference type="Gene3D" id="3.40.50.1820">
    <property type="entry name" value="alpha/beta hydrolase"/>
    <property type="match status" value="1"/>
</dbReference>
<dbReference type="InterPro" id="IPR036412">
    <property type="entry name" value="HAD-like_sf"/>
</dbReference>
<evidence type="ECO:0000313" key="7">
    <source>
        <dbReference type="EMBL" id="SPC94555.1"/>
    </source>
</evidence>
<dbReference type="InterPro" id="IPR023214">
    <property type="entry name" value="HAD_sf"/>
</dbReference>
<dbReference type="GO" id="GO:0046872">
    <property type="term" value="F:metal ion binding"/>
    <property type="evidence" value="ECO:0007669"/>
    <property type="project" value="UniProtKB-KW"/>
</dbReference>
<dbReference type="InterPro" id="IPR004142">
    <property type="entry name" value="NDRG"/>
</dbReference>
<comment type="similarity">
    <text evidence="2">Belongs to the NDRG family.</text>
</comment>
<accession>A0A2N9G507</accession>
<dbReference type="NCBIfam" id="TIGR01489">
    <property type="entry name" value="DKMTPPase-SF"/>
    <property type="match status" value="1"/>
</dbReference>
<evidence type="ECO:0000256" key="2">
    <source>
        <dbReference type="ARBA" id="ARBA00005598"/>
    </source>
</evidence>
<name>A0A2N9G507_FAGSY</name>
<evidence type="ECO:0000256" key="3">
    <source>
        <dbReference type="ARBA" id="ARBA00022723"/>
    </source>
</evidence>
<dbReference type="InterPro" id="IPR029058">
    <property type="entry name" value="AB_hydrolase_fold"/>
</dbReference>
<keyword evidence="6" id="KW-0812">Transmembrane</keyword>
<feature type="transmembrane region" description="Helical" evidence="6">
    <location>
        <begin position="114"/>
        <end position="137"/>
    </location>
</feature>
<organism evidence="7">
    <name type="scientific">Fagus sylvatica</name>
    <name type="common">Beechnut</name>
    <dbReference type="NCBI Taxonomy" id="28930"/>
    <lineage>
        <taxon>Eukaryota</taxon>
        <taxon>Viridiplantae</taxon>
        <taxon>Streptophyta</taxon>
        <taxon>Embryophyta</taxon>
        <taxon>Tracheophyta</taxon>
        <taxon>Spermatophyta</taxon>
        <taxon>Magnoliopsida</taxon>
        <taxon>eudicotyledons</taxon>
        <taxon>Gunneridae</taxon>
        <taxon>Pentapetalae</taxon>
        <taxon>rosids</taxon>
        <taxon>fabids</taxon>
        <taxon>Fagales</taxon>
        <taxon>Fagaceae</taxon>
        <taxon>Fagus</taxon>
    </lineage>
</organism>
<comment type="cofactor">
    <cofactor evidence="1">
        <name>Mg(2+)</name>
        <dbReference type="ChEBI" id="CHEBI:18420"/>
    </cofactor>
</comment>
<keyword evidence="6" id="KW-0472">Membrane</keyword>
<evidence type="ECO:0000256" key="5">
    <source>
        <dbReference type="ARBA" id="ARBA00022842"/>
    </source>
</evidence>
<dbReference type="InterPro" id="IPR006384">
    <property type="entry name" value="HAD_hydro_PyrdxlP_Pase-like"/>
</dbReference>
<evidence type="ECO:0000256" key="1">
    <source>
        <dbReference type="ARBA" id="ARBA00001946"/>
    </source>
</evidence>
<sequence length="556" mass="61967">MADSNDSFSVDMEKIHLGGKEHLIRTGCGSVSVIVYGDQDKPALITYPDLALNHVSCFQGLFFCPEAASLLLHNFCIYHISPPGHELGAAAICPEDPLPSVDDLADQIIEVLNFFGLGAVMCMGVTAGAYILTLFALKYRERVLGLILVSPLCKAPSWSEWFYNKLMSNLLYFYGMCGLLKECLLQRYFSKEVRGSAGVPESDIVQACKRLLDERQAINVFRFLQAINRRPDITEGLKRLRCRTLIFVGDSSPFHSEALHMTSKLDRRFSALVEVQACGSMVTEEQPHAMLIPMEFFLMGYGLYRPCHFSDSPRSPLSPSCISPELLSPESMGLKLKPIKTRVSLEDRMMMELHSQGKTVENITECLKGTPLDKHIIAAIKALHALGCELRIISDANQLYIETILEHHGVLGCFSQIDTNPTFVDEEGRLRIFPFHDLNSTPHGCKLCPPNMCKGLVIDQIKASVSDSGKKRFIYLGDGSGDYCPSLKLGESDFVMPRKKYPLWKHICGNPMLIKAKVHEWSTGEEQERILLHLIDTIAIEDNVKSANASQSNSSD</sequence>
<evidence type="ECO:0000256" key="6">
    <source>
        <dbReference type="SAM" id="Phobius"/>
    </source>
</evidence>
<dbReference type="PANTHER" id="PTHR11034">
    <property type="entry name" value="N-MYC DOWNSTREAM REGULATED"/>
    <property type="match status" value="1"/>
</dbReference>
<proteinExistence type="inferred from homology"/>
<dbReference type="EMBL" id="OIVN01001489">
    <property type="protein sequence ID" value="SPC94555.1"/>
    <property type="molecule type" value="Genomic_DNA"/>
</dbReference>
<dbReference type="Pfam" id="PF06888">
    <property type="entry name" value="Put_Phosphatase"/>
    <property type="match status" value="1"/>
</dbReference>
<protein>
    <submittedName>
        <fullName evidence="7">Uncharacterized protein</fullName>
    </submittedName>
</protein>
<dbReference type="AlphaFoldDB" id="A0A2N9G507"/>